<sequence>MTQLSRYPVADPPTAPERETTGHLLLRAYAVLVVFSAFAHSFWWNLLGFAGGAAFLGALTLGTVAIWVPRLARRRAPFPWRRLPWLALGYVGLALMSLAWSSWAATTAVTWLLLAAATLQGVFLADVLTWRELLRCLEIALRWVMGLSVLLELWVAAVRHRPLLPNFTDVPPHPDPHWYWVRGNLLDSVLDPGRLQGVVGNANLLGILCLLALIVFGVRLADRAPSPVVRGVWMAVAAFLLLRSGSVTTLVALVVVAVVLGAILLMRRARSPRERTRRYALFAAVVVVGAALALLLRDRLLALVGRGGDLTGRGAIWSAVLDRAAERPVVGHGFASPWLPWDPAFDGWIVDHGITVFHAHDMWLDVFLQLGALGVLVVLGVFAALVWRAWFFAVDRPRWDIRADRPYQAVALLPPLVVAMLLVQGLTESGPIMLWGWMLVVALSFKIKAAPLVDVGAGEASAPERRPLRTRRR</sequence>
<dbReference type="PANTHER" id="PTHR37422:SF13">
    <property type="entry name" value="LIPOPOLYSACCHARIDE BIOSYNTHESIS PROTEIN PA4999-RELATED"/>
    <property type="match status" value="1"/>
</dbReference>
<evidence type="ECO:0000256" key="5">
    <source>
        <dbReference type="SAM" id="Phobius"/>
    </source>
</evidence>
<evidence type="ECO:0000256" key="1">
    <source>
        <dbReference type="ARBA" id="ARBA00004141"/>
    </source>
</evidence>
<dbReference type="OrthoDB" id="1118146at2"/>
<feature type="transmembrane region" description="Helical" evidence="5">
    <location>
        <begin position="228"/>
        <end position="244"/>
    </location>
</feature>
<proteinExistence type="predicted"/>
<organism evidence="7 8">
    <name type="scientific">Microbacterium oryzae</name>
    <dbReference type="NCBI Taxonomy" id="743009"/>
    <lineage>
        <taxon>Bacteria</taxon>
        <taxon>Bacillati</taxon>
        <taxon>Actinomycetota</taxon>
        <taxon>Actinomycetes</taxon>
        <taxon>Micrococcales</taxon>
        <taxon>Microbacteriaceae</taxon>
        <taxon>Microbacterium</taxon>
    </lineage>
</organism>
<name>A0A6I6DQJ1_9MICO</name>
<accession>A0A6I6DQJ1</accession>
<reference evidence="7 8" key="1">
    <citation type="submission" date="2018-09" db="EMBL/GenBank/DDBJ databases">
        <title>Whole genome sequencing of Microbacterium oryzae strain MB-10T.</title>
        <authorList>
            <person name="Das S.K."/>
        </authorList>
    </citation>
    <scope>NUCLEOTIDE SEQUENCE [LARGE SCALE GENOMIC DNA]</scope>
    <source>
        <strain evidence="7 8">MB-10</strain>
    </source>
</reference>
<feature type="transmembrane region" description="Helical" evidence="5">
    <location>
        <begin position="250"/>
        <end position="267"/>
    </location>
</feature>
<keyword evidence="2 5" id="KW-0812">Transmembrane</keyword>
<dbReference type="Pfam" id="PF04932">
    <property type="entry name" value="Wzy_C"/>
    <property type="match status" value="1"/>
</dbReference>
<keyword evidence="7" id="KW-0436">Ligase</keyword>
<feature type="domain" description="O-antigen ligase-related" evidence="6">
    <location>
        <begin position="234"/>
        <end position="378"/>
    </location>
</feature>
<dbReference type="InterPro" id="IPR051533">
    <property type="entry name" value="WaaL-like"/>
</dbReference>
<feature type="transmembrane region" description="Helical" evidence="5">
    <location>
        <begin position="24"/>
        <end position="43"/>
    </location>
</feature>
<keyword evidence="8" id="KW-1185">Reference proteome</keyword>
<evidence type="ECO:0000313" key="8">
    <source>
        <dbReference type="Proteomes" id="UP000422989"/>
    </source>
</evidence>
<dbReference type="AlphaFoldDB" id="A0A6I6DQJ1"/>
<comment type="subcellular location">
    <subcellularLocation>
        <location evidence="1">Membrane</location>
        <topology evidence="1">Multi-pass membrane protein</topology>
    </subcellularLocation>
</comment>
<evidence type="ECO:0000256" key="4">
    <source>
        <dbReference type="ARBA" id="ARBA00023136"/>
    </source>
</evidence>
<evidence type="ECO:0000259" key="6">
    <source>
        <dbReference type="Pfam" id="PF04932"/>
    </source>
</evidence>
<dbReference type="KEGG" id="moj:D7D94_00410"/>
<evidence type="ECO:0000256" key="3">
    <source>
        <dbReference type="ARBA" id="ARBA00022989"/>
    </source>
</evidence>
<gene>
    <name evidence="7" type="ORF">D7D94_00410</name>
</gene>
<feature type="transmembrane region" description="Helical" evidence="5">
    <location>
        <begin position="140"/>
        <end position="157"/>
    </location>
</feature>
<dbReference type="GO" id="GO:0016020">
    <property type="term" value="C:membrane"/>
    <property type="evidence" value="ECO:0007669"/>
    <property type="project" value="UniProtKB-SubCell"/>
</dbReference>
<evidence type="ECO:0000313" key="7">
    <source>
        <dbReference type="EMBL" id="QGU26326.1"/>
    </source>
</evidence>
<feature type="transmembrane region" description="Helical" evidence="5">
    <location>
        <begin position="109"/>
        <end position="128"/>
    </location>
</feature>
<feature type="transmembrane region" description="Helical" evidence="5">
    <location>
        <begin position="202"/>
        <end position="221"/>
    </location>
</feature>
<keyword evidence="4 5" id="KW-0472">Membrane</keyword>
<feature type="transmembrane region" description="Helical" evidence="5">
    <location>
        <begin position="49"/>
        <end position="71"/>
    </location>
</feature>
<dbReference type="InterPro" id="IPR007016">
    <property type="entry name" value="O-antigen_ligase-rel_domated"/>
</dbReference>
<dbReference type="Proteomes" id="UP000422989">
    <property type="component" value="Chromosome"/>
</dbReference>
<protein>
    <submittedName>
        <fullName evidence="7">O-antigen ligase family protein</fullName>
    </submittedName>
</protein>
<feature type="transmembrane region" description="Helical" evidence="5">
    <location>
        <begin position="366"/>
        <end position="387"/>
    </location>
</feature>
<dbReference type="RefSeq" id="WP_156240715.1">
    <property type="nucleotide sequence ID" value="NZ_BAAAZL010000002.1"/>
</dbReference>
<dbReference type="EMBL" id="CP032550">
    <property type="protein sequence ID" value="QGU26326.1"/>
    <property type="molecule type" value="Genomic_DNA"/>
</dbReference>
<dbReference type="PANTHER" id="PTHR37422">
    <property type="entry name" value="TEICHURONIC ACID BIOSYNTHESIS PROTEIN TUAE"/>
    <property type="match status" value="1"/>
</dbReference>
<keyword evidence="3 5" id="KW-1133">Transmembrane helix</keyword>
<dbReference type="GO" id="GO:0016874">
    <property type="term" value="F:ligase activity"/>
    <property type="evidence" value="ECO:0007669"/>
    <property type="project" value="UniProtKB-KW"/>
</dbReference>
<feature type="transmembrane region" description="Helical" evidence="5">
    <location>
        <begin position="279"/>
        <end position="296"/>
    </location>
</feature>
<feature type="transmembrane region" description="Helical" evidence="5">
    <location>
        <begin position="83"/>
        <end position="103"/>
    </location>
</feature>
<evidence type="ECO:0000256" key="2">
    <source>
        <dbReference type="ARBA" id="ARBA00022692"/>
    </source>
</evidence>